<gene>
    <name evidence="2" type="ORF">NTEN_LOCUS669</name>
</gene>
<feature type="compositionally biased region" description="Polar residues" evidence="1">
    <location>
        <begin position="121"/>
        <end position="139"/>
    </location>
</feature>
<feature type="compositionally biased region" description="Polar residues" evidence="1">
    <location>
        <begin position="61"/>
        <end position="77"/>
    </location>
</feature>
<dbReference type="Proteomes" id="UP000479000">
    <property type="component" value="Unassembled WGS sequence"/>
</dbReference>
<evidence type="ECO:0000256" key="1">
    <source>
        <dbReference type="SAM" id="MobiDB-lite"/>
    </source>
</evidence>
<keyword evidence="3" id="KW-1185">Reference proteome</keyword>
<dbReference type="EMBL" id="CADCXU010001208">
    <property type="protein sequence ID" value="CAA9993786.1"/>
    <property type="molecule type" value="Genomic_DNA"/>
</dbReference>
<organism evidence="2 3">
    <name type="scientific">Nesidiocoris tenuis</name>
    <dbReference type="NCBI Taxonomy" id="355587"/>
    <lineage>
        <taxon>Eukaryota</taxon>
        <taxon>Metazoa</taxon>
        <taxon>Ecdysozoa</taxon>
        <taxon>Arthropoda</taxon>
        <taxon>Hexapoda</taxon>
        <taxon>Insecta</taxon>
        <taxon>Pterygota</taxon>
        <taxon>Neoptera</taxon>
        <taxon>Paraneoptera</taxon>
        <taxon>Hemiptera</taxon>
        <taxon>Heteroptera</taxon>
        <taxon>Panheteroptera</taxon>
        <taxon>Cimicomorpha</taxon>
        <taxon>Miridae</taxon>
        <taxon>Dicyphina</taxon>
        <taxon>Nesidiocoris</taxon>
    </lineage>
</organism>
<name>A0A6H5FX82_9HEMI</name>
<feature type="non-terminal residue" evidence="2">
    <location>
        <position position="1"/>
    </location>
</feature>
<evidence type="ECO:0000313" key="2">
    <source>
        <dbReference type="EMBL" id="CAA9993786.1"/>
    </source>
</evidence>
<feature type="region of interest" description="Disordered" evidence="1">
    <location>
        <begin position="1"/>
        <end position="148"/>
    </location>
</feature>
<protein>
    <submittedName>
        <fullName evidence="2">Uncharacterized protein</fullName>
    </submittedName>
</protein>
<feature type="compositionally biased region" description="Polar residues" evidence="1">
    <location>
        <begin position="86"/>
        <end position="99"/>
    </location>
</feature>
<evidence type="ECO:0000313" key="3">
    <source>
        <dbReference type="Proteomes" id="UP000479000"/>
    </source>
</evidence>
<sequence length="148" mass="15271">PAKKHPPVGATNGYLGGPGSSAARSVPSSFARARKVSEPKVAGSGANSESADASFARESHQSVNSQDVSNTVSQRTATGHKMVGATQGQRVVAQNNSDLKSQKDGVQGGQANKGPRAQTYMDRQNQGYIGSRGSAQATPFFNGPANKK</sequence>
<dbReference type="AlphaFoldDB" id="A0A6H5FX82"/>
<proteinExistence type="predicted"/>
<accession>A0A6H5FX82</accession>
<reference evidence="2 3" key="1">
    <citation type="submission" date="2020-02" db="EMBL/GenBank/DDBJ databases">
        <authorList>
            <person name="Ferguson B K."/>
        </authorList>
    </citation>
    <scope>NUCLEOTIDE SEQUENCE [LARGE SCALE GENOMIC DNA]</scope>
</reference>